<dbReference type="GO" id="GO:0005634">
    <property type="term" value="C:nucleus"/>
    <property type="evidence" value="ECO:0007669"/>
    <property type="project" value="UniProtKB-SubCell"/>
</dbReference>
<dbReference type="Proteomes" id="UP000694388">
    <property type="component" value="Unplaced"/>
</dbReference>
<keyword evidence="5" id="KW-0539">Nucleus</keyword>
<evidence type="ECO:0008006" key="13">
    <source>
        <dbReference type="Google" id="ProtNLM"/>
    </source>
</evidence>
<dbReference type="GeneTree" id="ENSGT00940000156582"/>
<dbReference type="Pfam" id="PF00170">
    <property type="entry name" value="bZIP_1"/>
    <property type="match status" value="1"/>
</dbReference>
<feature type="region of interest" description="Disordered" evidence="8">
    <location>
        <begin position="313"/>
        <end position="385"/>
    </location>
</feature>
<dbReference type="InterPro" id="IPR004827">
    <property type="entry name" value="bZIP"/>
</dbReference>
<dbReference type="Gene3D" id="3.30.160.60">
    <property type="entry name" value="Classic Zinc Finger"/>
    <property type="match status" value="1"/>
</dbReference>
<feature type="compositionally biased region" description="Basic and acidic residues" evidence="8">
    <location>
        <begin position="82"/>
        <end position="94"/>
    </location>
</feature>
<keyword evidence="6" id="KW-0863">Zinc-finger</keyword>
<evidence type="ECO:0000256" key="6">
    <source>
        <dbReference type="PROSITE-ProRule" id="PRU00042"/>
    </source>
</evidence>
<dbReference type="PROSITE" id="PS50157">
    <property type="entry name" value="ZINC_FINGER_C2H2_2"/>
    <property type="match status" value="1"/>
</dbReference>
<keyword evidence="12" id="KW-1185">Reference proteome</keyword>
<dbReference type="GO" id="GO:0003700">
    <property type="term" value="F:DNA-binding transcription factor activity"/>
    <property type="evidence" value="ECO:0007669"/>
    <property type="project" value="InterPro"/>
</dbReference>
<keyword evidence="2" id="KW-0805">Transcription regulation</keyword>
<feature type="domain" description="C2H2-type" evidence="9">
    <location>
        <begin position="7"/>
        <end position="31"/>
    </location>
</feature>
<feature type="compositionally biased region" description="Polar residues" evidence="8">
    <location>
        <begin position="317"/>
        <end position="347"/>
    </location>
</feature>
<dbReference type="SMART" id="SM00338">
    <property type="entry name" value="BRLZ"/>
    <property type="match status" value="1"/>
</dbReference>
<keyword evidence="6" id="KW-0479">Metal-binding</keyword>
<evidence type="ECO:0000256" key="4">
    <source>
        <dbReference type="ARBA" id="ARBA00023163"/>
    </source>
</evidence>
<evidence type="ECO:0000256" key="5">
    <source>
        <dbReference type="ARBA" id="ARBA00023242"/>
    </source>
</evidence>
<reference evidence="11" key="2">
    <citation type="submission" date="2025-09" db="UniProtKB">
        <authorList>
            <consortium name="Ensembl"/>
        </authorList>
    </citation>
    <scope>IDENTIFICATION</scope>
</reference>
<protein>
    <recommendedName>
        <fullName evidence="13">Cyclic AMP-dependent transcription factor ATF-2</fullName>
    </recommendedName>
</protein>
<dbReference type="FunFam" id="1.20.5.170:FF:000010">
    <property type="entry name" value="Cyclic AMP-dependent transcription factor ATF-2"/>
    <property type="match status" value="1"/>
</dbReference>
<keyword evidence="6" id="KW-0862">Zinc</keyword>
<feature type="compositionally biased region" description="Low complexity" evidence="8">
    <location>
        <begin position="348"/>
        <end position="359"/>
    </location>
</feature>
<dbReference type="SMART" id="SM00355">
    <property type="entry name" value="ZnF_C2H2"/>
    <property type="match status" value="1"/>
</dbReference>
<feature type="region of interest" description="Disordered" evidence="8">
    <location>
        <begin position="491"/>
        <end position="545"/>
    </location>
</feature>
<dbReference type="CDD" id="cd14687">
    <property type="entry name" value="bZIP_ATF2"/>
    <property type="match status" value="1"/>
</dbReference>
<sequence length="649" mass="69621">MNDEKPFVCDVPNCGQSFTNEDHLAVHKHKHEMTLKFGPPKNDYTVVADQTPTPTRFLRNCEEVGLFHELASPFEKLENEFKKAQEDDDDKKMAADFPAPSLGESSSRKSHEPAVVRSSLNCEPVHSNRSSLSDKDGGLAVNMEVVSPSRAATLLLSGEGHSMVIEQALPSPASPLLVAQPVPSSKPIPPIMGSLPVILQLPNGQSVPVAIPVSLPTASSPTLTLTKGFHESNTKSQQASTTLVPNIPGIPGPVSNSTGSMLLRGSPVPGPPPAEAEAAELCAPIPGPDPPAGAQHNGGVEVLSQALEMVMARQEVKQQQPSPVLQTRLTQSPSPLSQAQITVESQHSPPASTPSSGSSSSGGGGGRTPPASSSTRGRRRRCTIEDPEERRRRFLERNRAAASRCRQKRKAWVTDLEHRAEDMACTNGQLQNEVKVLRSELSQLKRLLLAHKDCPVTATQKEAQIYLSNMNGPTDGMETKTTDSLLCTFEEQPASPGSSTSRESEITMAGDSGRTINVNSTAVQSTVSANHPQSNRNLVTTSTHHSIRGLEEYPAHPPPSMWLQCNTRSITFGAKLQCICADWGKGSVIHTSCLLSMPDEGFSLEDSEYLEVTGLARCTLLKCLGCSSRVELSRPIVANTVTELDGPQI</sequence>
<evidence type="ECO:0000256" key="8">
    <source>
        <dbReference type="SAM" id="MobiDB-lite"/>
    </source>
</evidence>
<reference evidence="11" key="1">
    <citation type="submission" date="2025-08" db="UniProtKB">
        <authorList>
            <consortium name="Ensembl"/>
        </authorList>
    </citation>
    <scope>IDENTIFICATION</scope>
</reference>
<feature type="region of interest" description="Disordered" evidence="8">
    <location>
        <begin position="82"/>
        <end position="136"/>
    </location>
</feature>
<name>A0A8C4WY73_EPTBU</name>
<evidence type="ECO:0000259" key="10">
    <source>
        <dbReference type="PROSITE" id="PS50217"/>
    </source>
</evidence>
<keyword evidence="3" id="KW-0238">DNA-binding</keyword>
<dbReference type="Ensembl" id="ENSEBUT00000019554.1">
    <property type="protein sequence ID" value="ENSEBUP00000018978.1"/>
    <property type="gene ID" value="ENSEBUG00000011835.1"/>
</dbReference>
<feature type="compositionally biased region" description="Polar residues" evidence="8">
    <location>
        <begin position="514"/>
        <end position="544"/>
    </location>
</feature>
<dbReference type="AlphaFoldDB" id="A0A8C4WY73"/>
<organism evidence="11 12">
    <name type="scientific">Eptatretus burgeri</name>
    <name type="common">Inshore hagfish</name>
    <dbReference type="NCBI Taxonomy" id="7764"/>
    <lineage>
        <taxon>Eukaryota</taxon>
        <taxon>Metazoa</taxon>
        <taxon>Chordata</taxon>
        <taxon>Craniata</taxon>
        <taxon>Vertebrata</taxon>
        <taxon>Cyclostomata</taxon>
        <taxon>Myxini</taxon>
        <taxon>Myxiniformes</taxon>
        <taxon>Myxinidae</taxon>
        <taxon>Eptatretinae</taxon>
        <taxon>Eptatretus</taxon>
    </lineage>
</organism>
<dbReference type="InterPro" id="IPR036236">
    <property type="entry name" value="Znf_C2H2_sf"/>
</dbReference>
<dbReference type="InterPro" id="IPR013087">
    <property type="entry name" value="Znf_C2H2_type"/>
</dbReference>
<dbReference type="SUPFAM" id="SSF57959">
    <property type="entry name" value="Leucine zipper domain"/>
    <property type="match status" value="1"/>
</dbReference>
<evidence type="ECO:0000313" key="12">
    <source>
        <dbReference type="Proteomes" id="UP000694388"/>
    </source>
</evidence>
<accession>A0A8C4WY73</accession>
<dbReference type="PROSITE" id="PS50217">
    <property type="entry name" value="BZIP"/>
    <property type="match status" value="1"/>
</dbReference>
<feature type="domain" description="BZIP" evidence="10">
    <location>
        <begin position="388"/>
        <end position="451"/>
    </location>
</feature>
<evidence type="ECO:0000256" key="7">
    <source>
        <dbReference type="SAM" id="Coils"/>
    </source>
</evidence>
<comment type="subcellular location">
    <subcellularLocation>
        <location evidence="1">Nucleus</location>
    </subcellularLocation>
</comment>
<dbReference type="PROSITE" id="PS00036">
    <property type="entry name" value="BZIP_BASIC"/>
    <property type="match status" value="1"/>
</dbReference>
<dbReference type="InterPro" id="IPR051027">
    <property type="entry name" value="bZIP_transcription_factors"/>
</dbReference>
<feature type="coiled-coil region" evidence="7">
    <location>
        <begin position="413"/>
        <end position="447"/>
    </location>
</feature>
<dbReference type="Gene3D" id="1.20.5.170">
    <property type="match status" value="1"/>
</dbReference>
<keyword evidence="4" id="KW-0804">Transcription</keyword>
<evidence type="ECO:0000256" key="2">
    <source>
        <dbReference type="ARBA" id="ARBA00023015"/>
    </source>
</evidence>
<dbReference type="PROSITE" id="PS00028">
    <property type="entry name" value="ZINC_FINGER_C2H2_1"/>
    <property type="match status" value="1"/>
</dbReference>
<evidence type="ECO:0000256" key="3">
    <source>
        <dbReference type="ARBA" id="ARBA00023125"/>
    </source>
</evidence>
<dbReference type="SUPFAM" id="SSF57667">
    <property type="entry name" value="beta-beta-alpha zinc fingers"/>
    <property type="match status" value="1"/>
</dbReference>
<dbReference type="GO" id="GO:0008270">
    <property type="term" value="F:zinc ion binding"/>
    <property type="evidence" value="ECO:0007669"/>
    <property type="project" value="UniProtKB-KW"/>
</dbReference>
<evidence type="ECO:0000259" key="9">
    <source>
        <dbReference type="PROSITE" id="PS50157"/>
    </source>
</evidence>
<evidence type="ECO:0000313" key="11">
    <source>
        <dbReference type="Ensembl" id="ENSEBUP00000018978.1"/>
    </source>
</evidence>
<dbReference type="PANTHER" id="PTHR19304">
    <property type="entry name" value="CYCLIC-AMP RESPONSE ELEMENT BINDING PROTEIN"/>
    <property type="match status" value="1"/>
</dbReference>
<dbReference type="GO" id="GO:0003677">
    <property type="term" value="F:DNA binding"/>
    <property type="evidence" value="ECO:0007669"/>
    <property type="project" value="UniProtKB-KW"/>
</dbReference>
<proteinExistence type="predicted"/>
<keyword evidence="7" id="KW-0175">Coiled coil</keyword>
<dbReference type="InterPro" id="IPR046347">
    <property type="entry name" value="bZIP_sf"/>
</dbReference>
<evidence type="ECO:0000256" key="1">
    <source>
        <dbReference type="ARBA" id="ARBA00004123"/>
    </source>
</evidence>